<reference evidence="12 13" key="1">
    <citation type="submission" date="2018-01" db="EMBL/GenBank/DDBJ databases">
        <title>The draft genome sequence of Halioglobus japonicus S1-36.</title>
        <authorList>
            <person name="Du Z.-J."/>
            <person name="Shi M.-J."/>
        </authorList>
    </citation>
    <scope>NUCLEOTIDE SEQUENCE [LARGE SCALE GENOMIC DNA]</scope>
    <source>
        <strain evidence="12 13">S1-36</strain>
    </source>
</reference>
<dbReference type="EMBL" id="PKUR01000001">
    <property type="protein sequence ID" value="PLW87796.1"/>
    <property type="molecule type" value="Genomic_DNA"/>
</dbReference>
<dbReference type="GO" id="GO:0033387">
    <property type="term" value="P:putrescine biosynthetic process from arginine, via ornithine"/>
    <property type="evidence" value="ECO:0007669"/>
    <property type="project" value="TreeGrafter"/>
</dbReference>
<dbReference type="Gene3D" id="3.20.20.10">
    <property type="entry name" value="Alanine racemase"/>
    <property type="match status" value="1"/>
</dbReference>
<evidence type="ECO:0000313" key="13">
    <source>
        <dbReference type="Proteomes" id="UP000235162"/>
    </source>
</evidence>
<comment type="caution">
    <text evidence="12">The sequence shown here is derived from an EMBL/GenBank/DDBJ whole genome shotgun (WGS) entry which is preliminary data.</text>
</comment>
<sequence length="404" mass="44080">MHNNLRNTDMTGDIKQQWQQDRRETYSCTGGFIASAQPEDSAYLFCAAKLETRAADFLSNFNGAVSYAVKANPEARILQTLRRSGVQHFDVASLEEVRSTLAIAPQATLHFNNPIKDDTSIAEAYQRYGVRSFALDETAELEKIYRACGGDPEVRYTVRFKLEHSGAAYDFGSKFGATPDAAVQLLRLVKARGGRPALTFHPGSQCVEPAMYGRYLEVAGDIIERAGVAPELVNVGGGFPVQYAGADVPELATFFAEIHSAAERFLPAGTPLMCEPGRAMVADSVSLLTRVIHVRENGHSLFVNDGVYGGMQEQLLIDLQMPVRAWRGDSLLSGPVNEYHVFGPTCDPVDKLSRTTPLPKDLRAGDYIEFGLLGAYGSATSTGFNGFRSGGYRDILVAQDFSAR</sequence>
<feature type="active site" description="Proton donor" evidence="8">
    <location>
        <position position="346"/>
    </location>
</feature>
<dbReference type="Pfam" id="PF00278">
    <property type="entry name" value="Orn_DAP_Arg_deC"/>
    <property type="match status" value="1"/>
</dbReference>
<feature type="domain" description="Orn/DAP/Arg decarboxylase 2 N-terminal" evidence="11">
    <location>
        <begin position="49"/>
        <end position="282"/>
    </location>
</feature>
<dbReference type="InterPro" id="IPR029066">
    <property type="entry name" value="PLP-binding_barrel"/>
</dbReference>
<dbReference type="SUPFAM" id="SSF50621">
    <property type="entry name" value="Alanine racemase C-terminal domain-like"/>
    <property type="match status" value="1"/>
</dbReference>
<keyword evidence="3 8" id="KW-0663">Pyridoxal phosphate</keyword>
<dbReference type="PRINTS" id="PR01182">
    <property type="entry name" value="ORNDCRBXLASE"/>
</dbReference>
<dbReference type="SUPFAM" id="SSF51419">
    <property type="entry name" value="PLP-binding barrel"/>
    <property type="match status" value="1"/>
</dbReference>
<comment type="cofactor">
    <cofactor evidence="1 8">
        <name>pyridoxal 5'-phosphate</name>
        <dbReference type="ChEBI" id="CHEBI:597326"/>
    </cofactor>
</comment>
<evidence type="ECO:0000256" key="4">
    <source>
        <dbReference type="ARBA" id="ARBA00023239"/>
    </source>
</evidence>
<evidence type="ECO:0000259" key="10">
    <source>
        <dbReference type="Pfam" id="PF00278"/>
    </source>
</evidence>
<dbReference type="Pfam" id="PF02784">
    <property type="entry name" value="Orn_Arg_deC_N"/>
    <property type="match status" value="1"/>
</dbReference>
<evidence type="ECO:0000256" key="8">
    <source>
        <dbReference type="PIRSR" id="PIRSR600183-50"/>
    </source>
</evidence>
<dbReference type="AlphaFoldDB" id="A0AAP8SPP0"/>
<dbReference type="InterPro" id="IPR009006">
    <property type="entry name" value="Ala_racemase/Decarboxylase_C"/>
</dbReference>
<name>A0AAP8SPP0_9GAMM</name>
<dbReference type="PROSITE" id="PS00878">
    <property type="entry name" value="ODR_DC_2_1"/>
    <property type="match status" value="1"/>
</dbReference>
<dbReference type="EC" id="4.1.1.17" evidence="6"/>
<feature type="modified residue" description="N6-(pyridoxal phosphate)lysine" evidence="8">
    <location>
        <position position="70"/>
    </location>
</feature>
<dbReference type="PANTHER" id="PTHR11482">
    <property type="entry name" value="ARGININE/DIAMINOPIMELATE/ORNITHINE DECARBOXYLASE"/>
    <property type="match status" value="1"/>
</dbReference>
<evidence type="ECO:0000313" key="12">
    <source>
        <dbReference type="EMBL" id="PLW87796.1"/>
    </source>
</evidence>
<proteinExistence type="inferred from homology"/>
<evidence type="ECO:0000256" key="1">
    <source>
        <dbReference type="ARBA" id="ARBA00001933"/>
    </source>
</evidence>
<dbReference type="InterPro" id="IPR022643">
    <property type="entry name" value="De-COase2_C"/>
</dbReference>
<evidence type="ECO:0000256" key="3">
    <source>
        <dbReference type="ARBA" id="ARBA00022898"/>
    </source>
</evidence>
<dbReference type="Proteomes" id="UP000235162">
    <property type="component" value="Unassembled WGS sequence"/>
</dbReference>
<comment type="catalytic activity">
    <reaction evidence="7">
        <text>L-ornithine + H(+) = putrescine + CO2</text>
        <dbReference type="Rhea" id="RHEA:22964"/>
        <dbReference type="ChEBI" id="CHEBI:15378"/>
        <dbReference type="ChEBI" id="CHEBI:16526"/>
        <dbReference type="ChEBI" id="CHEBI:46911"/>
        <dbReference type="ChEBI" id="CHEBI:326268"/>
        <dbReference type="EC" id="4.1.1.17"/>
    </reaction>
</comment>
<evidence type="ECO:0000256" key="6">
    <source>
        <dbReference type="ARBA" id="ARBA00034138"/>
    </source>
</evidence>
<dbReference type="PANTHER" id="PTHR11482:SF6">
    <property type="entry name" value="ORNITHINE DECARBOXYLASE 1-RELATED"/>
    <property type="match status" value="1"/>
</dbReference>
<gene>
    <name evidence="12" type="ORF">C0029_04285</name>
</gene>
<feature type="domain" description="Orn/DAP/Arg decarboxylase 2 C-terminal" evidence="10">
    <location>
        <begin position="283"/>
        <end position="370"/>
    </location>
</feature>
<dbReference type="InterPro" id="IPR022644">
    <property type="entry name" value="De-COase2_N"/>
</dbReference>
<comment type="pathway">
    <text evidence="5">Amine and polyamine biosynthesis; putrescine biosynthesis via L-ornithine pathway; putrescine from L-ornithine: step 1/1.</text>
</comment>
<organism evidence="12 13">
    <name type="scientific">Halioglobus japonicus</name>
    <dbReference type="NCBI Taxonomy" id="930805"/>
    <lineage>
        <taxon>Bacteria</taxon>
        <taxon>Pseudomonadati</taxon>
        <taxon>Pseudomonadota</taxon>
        <taxon>Gammaproteobacteria</taxon>
        <taxon>Cellvibrionales</taxon>
        <taxon>Halieaceae</taxon>
        <taxon>Halioglobus</taxon>
    </lineage>
</organism>
<evidence type="ECO:0000256" key="9">
    <source>
        <dbReference type="RuleBase" id="RU003737"/>
    </source>
</evidence>
<keyword evidence="13" id="KW-1185">Reference proteome</keyword>
<dbReference type="Gene3D" id="2.40.37.10">
    <property type="entry name" value="Lyase, Ornithine Decarboxylase, Chain A, domain 1"/>
    <property type="match status" value="1"/>
</dbReference>
<dbReference type="InterPro" id="IPR022653">
    <property type="entry name" value="De-COase2_pyr-phos_BS"/>
</dbReference>
<dbReference type="InterPro" id="IPR002433">
    <property type="entry name" value="Orn_de-COase"/>
</dbReference>
<protein>
    <recommendedName>
        <fullName evidence="6">ornithine decarboxylase</fullName>
        <ecNumber evidence="6">4.1.1.17</ecNumber>
    </recommendedName>
</protein>
<accession>A0AAP8SPP0</accession>
<keyword evidence="4" id="KW-0456">Lyase</keyword>
<evidence type="ECO:0000256" key="2">
    <source>
        <dbReference type="ARBA" id="ARBA00008872"/>
    </source>
</evidence>
<dbReference type="PRINTS" id="PR01179">
    <property type="entry name" value="ODADCRBXLASE"/>
</dbReference>
<evidence type="ECO:0000256" key="7">
    <source>
        <dbReference type="ARBA" id="ARBA00049127"/>
    </source>
</evidence>
<dbReference type="GO" id="GO:0005737">
    <property type="term" value="C:cytoplasm"/>
    <property type="evidence" value="ECO:0007669"/>
    <property type="project" value="TreeGrafter"/>
</dbReference>
<comment type="similarity">
    <text evidence="2 9">Belongs to the Orn/Lys/Arg decarboxylase class-II family.</text>
</comment>
<evidence type="ECO:0000259" key="11">
    <source>
        <dbReference type="Pfam" id="PF02784"/>
    </source>
</evidence>
<dbReference type="InterPro" id="IPR000183">
    <property type="entry name" value="Orn/DAP/Arg_de-COase"/>
</dbReference>
<evidence type="ECO:0000256" key="5">
    <source>
        <dbReference type="ARBA" id="ARBA00034115"/>
    </source>
</evidence>
<dbReference type="GO" id="GO:0004586">
    <property type="term" value="F:ornithine decarboxylase activity"/>
    <property type="evidence" value="ECO:0007669"/>
    <property type="project" value="UniProtKB-EC"/>
</dbReference>